<organism evidence="7 8">
    <name type="scientific">Torulaspora globosa</name>
    <dbReference type="NCBI Taxonomy" id="48254"/>
    <lineage>
        <taxon>Eukaryota</taxon>
        <taxon>Fungi</taxon>
        <taxon>Dikarya</taxon>
        <taxon>Ascomycota</taxon>
        <taxon>Saccharomycotina</taxon>
        <taxon>Saccharomycetes</taxon>
        <taxon>Saccharomycetales</taxon>
        <taxon>Saccharomycetaceae</taxon>
        <taxon>Torulaspora</taxon>
    </lineage>
</organism>
<comment type="subcellular location">
    <subcellularLocation>
        <location evidence="1">Mitochondrion outer membrane</location>
        <topology evidence="1">Multi-pass membrane protein</topology>
    </subcellularLocation>
</comment>
<dbReference type="PANTHER" id="PTHR12815:SF18">
    <property type="entry name" value="SORTING AND ASSEMBLY MACHINERY COMPONENT 50 HOMOLOG"/>
    <property type="match status" value="1"/>
</dbReference>
<evidence type="ECO:0000256" key="1">
    <source>
        <dbReference type="ARBA" id="ARBA00004374"/>
    </source>
</evidence>
<dbReference type="Pfam" id="PF01103">
    <property type="entry name" value="Omp85"/>
    <property type="match status" value="1"/>
</dbReference>
<evidence type="ECO:0000256" key="5">
    <source>
        <dbReference type="ARBA" id="ARBA00023136"/>
    </source>
</evidence>
<keyword evidence="5" id="KW-0472">Membrane</keyword>
<feature type="domain" description="Bacterial surface antigen (D15)" evidence="6">
    <location>
        <begin position="150"/>
        <end position="475"/>
    </location>
</feature>
<dbReference type="RefSeq" id="XP_037139865.1">
    <property type="nucleotide sequence ID" value="XM_037283969.1"/>
</dbReference>
<name>A0A7G3ZI55_9SACH</name>
<keyword evidence="4" id="KW-0812">Transmembrane</keyword>
<dbReference type="GO" id="GO:0045040">
    <property type="term" value="P:protein insertion into mitochondrial outer membrane"/>
    <property type="evidence" value="ECO:0007669"/>
    <property type="project" value="TreeGrafter"/>
</dbReference>
<dbReference type="KEGG" id="tgb:HG536_0E01020"/>
<dbReference type="Gene3D" id="2.40.160.50">
    <property type="entry name" value="membrane protein fhac: a member of the omp85/tpsb transporter family"/>
    <property type="match status" value="1"/>
</dbReference>
<dbReference type="EMBL" id="CP059250">
    <property type="protein sequence ID" value="QLL33191.1"/>
    <property type="molecule type" value="Genomic_DNA"/>
</dbReference>
<dbReference type="OrthoDB" id="1724197at2759"/>
<evidence type="ECO:0000256" key="4">
    <source>
        <dbReference type="ARBA" id="ARBA00022692"/>
    </source>
</evidence>
<comment type="similarity">
    <text evidence="2">Belongs to the SAM50/omp85 family.</text>
</comment>
<keyword evidence="8" id="KW-1185">Reference proteome</keyword>
<protein>
    <recommendedName>
        <fullName evidence="6">Bacterial surface antigen (D15) domain-containing protein</fullName>
    </recommendedName>
</protein>
<dbReference type="InterPro" id="IPR000184">
    <property type="entry name" value="Bac_surfAg_D15"/>
</dbReference>
<evidence type="ECO:0000256" key="2">
    <source>
        <dbReference type="ARBA" id="ARBA00010913"/>
    </source>
</evidence>
<dbReference type="GeneID" id="59326387"/>
<evidence type="ECO:0000313" key="8">
    <source>
        <dbReference type="Proteomes" id="UP000515788"/>
    </source>
</evidence>
<dbReference type="Proteomes" id="UP000515788">
    <property type="component" value="Chromosome 5"/>
</dbReference>
<evidence type="ECO:0000259" key="6">
    <source>
        <dbReference type="Pfam" id="PF01103"/>
    </source>
</evidence>
<evidence type="ECO:0000313" key="7">
    <source>
        <dbReference type="EMBL" id="QLL33191.1"/>
    </source>
</evidence>
<reference evidence="7 8" key="1">
    <citation type="submission" date="2020-06" db="EMBL/GenBank/DDBJ databases">
        <title>The yeast mating-type switching endonuclease HO is a domesticated member of an unorthodox homing genetic element family.</title>
        <authorList>
            <person name="Coughlan A.Y."/>
            <person name="Lombardi L."/>
            <person name="Braun-Galleani S."/>
            <person name="Martos A.R."/>
            <person name="Galeote V."/>
            <person name="Bigey F."/>
            <person name="Dequin S."/>
            <person name="Byrne K.P."/>
            <person name="Wolfe K.H."/>
        </authorList>
    </citation>
    <scope>NUCLEOTIDE SEQUENCE [LARGE SCALE GENOMIC DNA]</scope>
    <source>
        <strain evidence="7 8">CBS764</strain>
    </source>
</reference>
<accession>A0A7G3ZI55</accession>
<sequence>MLDQKLAKKLEESRLEGSGTKPLYISKISIDGDNINSPLSNSSYKAILDQALTQPLQNVGSSLYTFGDIRRKLLCTGLYQDVKITLESDPDISSQDYLRERVPSELGIELPLATHAKILLTPSAVYNSTAGTTSLFDDEASMAISRSCMNLFGRGDSEYVHMGLNYDPETSKWEGKSLKGLLSVPLTKNPSVRANLNLDAVKMDMTSKPYLSPEDGHELYQYSLSAGLQKRWILEQVTSVPTLYAGISSSNRCISGLGDKASETFAKHSGNFNKIAVEMKFHNDTRKYFGAFPISGYELQIQNDYIISQSNAVHQSLPPERNFSKFHFSLQHHSSHWQNKLTKSLDIQLGALIPFGNEKDGIHPLDKWYLGGLGSLKGFQSNSVGLRGSNFYYKLCLTSSQKLIRTPLDSPLRLQFFMNLGNTFNDLRSARSSCAAATGVSLAYKTPQADVDFTYALPLTSRLQDISKPGLSFGVTFSYF</sequence>
<proteinExistence type="inferred from homology"/>
<dbReference type="GO" id="GO:0005741">
    <property type="term" value="C:mitochondrial outer membrane"/>
    <property type="evidence" value="ECO:0007669"/>
    <property type="project" value="UniProtKB-SubCell"/>
</dbReference>
<dbReference type="AlphaFoldDB" id="A0A7G3ZI55"/>
<dbReference type="PANTHER" id="PTHR12815">
    <property type="entry name" value="SORTING AND ASSEMBLY MACHINERY SAMM50 PROTEIN FAMILY MEMBER"/>
    <property type="match status" value="1"/>
</dbReference>
<evidence type="ECO:0000256" key="3">
    <source>
        <dbReference type="ARBA" id="ARBA00022452"/>
    </source>
</evidence>
<dbReference type="InterPro" id="IPR039910">
    <property type="entry name" value="D15-like"/>
</dbReference>
<keyword evidence="3" id="KW-1134">Transmembrane beta strand</keyword>
<gene>
    <name evidence="7" type="ORF">HG536_0E01020</name>
</gene>